<sequence length="270" mass="30687">MLSAITRKLDQLEKETRENTMQLANMKMLLGLDDNVTATNVSDVCQTEGKLKTILLRHEGKLRTTEFKLNRVYDLSARHSREILELKCKLHEAISEEADDFDENGKQVDELGQDFAYNPMAPEFKPRPRELPEPSSSGIRRLVEINASAQNVPTDSLALKGFTFSVADQHSQLPCSTQNGSGESRESIPTETTNYTESSNSELTTAIFRFEDIKEELLFYKNLFFKLEIELKRKEELLQNMAVHIKLQRDVKSTSQQDEAQPESSEPTNG</sequence>
<organism evidence="2 3">
    <name type="scientific">Paralvinella palmiformis</name>
    <dbReference type="NCBI Taxonomy" id="53620"/>
    <lineage>
        <taxon>Eukaryota</taxon>
        <taxon>Metazoa</taxon>
        <taxon>Spiralia</taxon>
        <taxon>Lophotrochozoa</taxon>
        <taxon>Annelida</taxon>
        <taxon>Polychaeta</taxon>
        <taxon>Sedentaria</taxon>
        <taxon>Canalipalpata</taxon>
        <taxon>Terebellida</taxon>
        <taxon>Terebelliformia</taxon>
        <taxon>Alvinellidae</taxon>
        <taxon>Paralvinella</taxon>
    </lineage>
</organism>
<accession>A0AAD9JEK5</accession>
<reference evidence="2" key="1">
    <citation type="journal article" date="2023" name="Mol. Biol. Evol.">
        <title>Third-Generation Sequencing Reveals the Adaptive Role of the Epigenome in Three Deep-Sea Polychaetes.</title>
        <authorList>
            <person name="Perez M."/>
            <person name="Aroh O."/>
            <person name="Sun Y."/>
            <person name="Lan Y."/>
            <person name="Juniper S.K."/>
            <person name="Young C.R."/>
            <person name="Angers B."/>
            <person name="Qian P.Y."/>
        </authorList>
    </citation>
    <scope>NUCLEOTIDE SEQUENCE</scope>
    <source>
        <strain evidence="2">P08H-3</strain>
    </source>
</reference>
<keyword evidence="3" id="KW-1185">Reference proteome</keyword>
<feature type="region of interest" description="Disordered" evidence="1">
    <location>
        <begin position="172"/>
        <end position="200"/>
    </location>
</feature>
<evidence type="ECO:0000313" key="2">
    <source>
        <dbReference type="EMBL" id="KAK2150935.1"/>
    </source>
</evidence>
<feature type="compositionally biased region" description="Polar residues" evidence="1">
    <location>
        <begin position="172"/>
        <end position="182"/>
    </location>
</feature>
<feature type="compositionally biased region" description="Polar residues" evidence="1">
    <location>
        <begin position="253"/>
        <end position="270"/>
    </location>
</feature>
<dbReference type="AlphaFoldDB" id="A0AAD9JEK5"/>
<comment type="caution">
    <text evidence="2">The sequence shown here is derived from an EMBL/GenBank/DDBJ whole genome shotgun (WGS) entry which is preliminary data.</text>
</comment>
<gene>
    <name evidence="2" type="ORF">LSH36_382g03026</name>
</gene>
<feature type="compositionally biased region" description="Low complexity" evidence="1">
    <location>
        <begin position="190"/>
        <end position="200"/>
    </location>
</feature>
<proteinExistence type="predicted"/>
<dbReference type="EMBL" id="JAODUP010000382">
    <property type="protein sequence ID" value="KAK2150935.1"/>
    <property type="molecule type" value="Genomic_DNA"/>
</dbReference>
<name>A0AAD9JEK5_9ANNE</name>
<evidence type="ECO:0000313" key="3">
    <source>
        <dbReference type="Proteomes" id="UP001208570"/>
    </source>
</evidence>
<dbReference type="Proteomes" id="UP001208570">
    <property type="component" value="Unassembled WGS sequence"/>
</dbReference>
<protein>
    <submittedName>
        <fullName evidence="2">Uncharacterized protein</fullName>
    </submittedName>
</protein>
<evidence type="ECO:0000256" key="1">
    <source>
        <dbReference type="SAM" id="MobiDB-lite"/>
    </source>
</evidence>
<feature type="region of interest" description="Disordered" evidence="1">
    <location>
        <begin position="248"/>
        <end position="270"/>
    </location>
</feature>